<feature type="domain" description="Prephenate/arogenate dehydrogenase" evidence="3">
    <location>
        <begin position="8"/>
        <end position="286"/>
    </location>
</feature>
<dbReference type="InterPro" id="IPR046825">
    <property type="entry name" value="PDH_C"/>
</dbReference>
<protein>
    <submittedName>
        <fullName evidence="4">Prephenate dehydrogenase</fullName>
    </submittedName>
</protein>
<dbReference type="GO" id="GO:0008977">
    <property type="term" value="F:prephenate dehydrogenase (NAD+) activity"/>
    <property type="evidence" value="ECO:0007669"/>
    <property type="project" value="InterPro"/>
</dbReference>
<dbReference type="GO" id="GO:0006571">
    <property type="term" value="P:tyrosine biosynthetic process"/>
    <property type="evidence" value="ECO:0007669"/>
    <property type="project" value="InterPro"/>
</dbReference>
<reference evidence="4 5" key="1">
    <citation type="journal article" date="2017" name="ISME J.">
        <title>Grape pomace compost harbors organohalide-respiring Dehalogenimonas species with novel reductive dehalogenase genes.</title>
        <authorList>
            <person name="Yang Y."/>
            <person name="Higgins S.A."/>
            <person name="Yan J."/>
            <person name="Simsir B."/>
            <person name="Chourey K."/>
            <person name="Iyer R."/>
            <person name="Hettich R.L."/>
            <person name="Baldwin B."/>
            <person name="Ogles D.M."/>
            <person name="Loffler F.E."/>
        </authorList>
    </citation>
    <scope>NUCLEOTIDE SEQUENCE [LARGE SCALE GENOMIC DNA]</scope>
    <source>
        <strain evidence="4 5">GP</strain>
    </source>
</reference>
<sequence>MNPGDNQKRVAIVGGYGKMGAWFAHLVKSEGFSVTIIGRDKDKLTMAAVELGVAATDRFDRVTAADIVILSVPIDAFEDVCRSLAPFVGPGHKIVDLTSIKTKPVEIMHRYFPRSMVLGAHPVFGPGASSLKSQNFILTPTDNLEKDFAEKISAWLGKRGAHVRIMPPEEHDCLMSISLGLAHFIAIVTADALVNLDKLTEMNGASGITYKALLTLVESVLSEDPSLYASIQLNLPQLPEIEKLFSQKAEDWAQMVKGGRRQEFIDRMSRLKSRLEAANPEFGKSYQNLYRLTENRQ</sequence>
<dbReference type="Gene3D" id="1.10.3660.10">
    <property type="entry name" value="6-phosphogluconate dehydrogenase C-terminal like domain"/>
    <property type="match status" value="1"/>
</dbReference>
<dbReference type="EMBL" id="JQAN02000009">
    <property type="protein sequence ID" value="PPD58237.1"/>
    <property type="molecule type" value="Genomic_DNA"/>
</dbReference>
<dbReference type="InterPro" id="IPR036291">
    <property type="entry name" value="NAD(P)-bd_dom_sf"/>
</dbReference>
<evidence type="ECO:0000256" key="1">
    <source>
        <dbReference type="ARBA" id="ARBA00007964"/>
    </source>
</evidence>
<dbReference type="OrthoDB" id="9801773at2"/>
<dbReference type="InterPro" id="IPR003099">
    <property type="entry name" value="Prephen_DH"/>
</dbReference>
<name>A0A2P5P7G0_9CHLR</name>
<gene>
    <name evidence="4" type="ORF">JP09_005455</name>
</gene>
<evidence type="ECO:0000313" key="4">
    <source>
        <dbReference type="EMBL" id="PPD58237.1"/>
    </source>
</evidence>
<keyword evidence="5" id="KW-1185">Reference proteome</keyword>
<dbReference type="AlphaFoldDB" id="A0A2P5P7G0"/>
<dbReference type="InterPro" id="IPR050812">
    <property type="entry name" value="Preph/Arog_dehydrog"/>
</dbReference>
<dbReference type="Pfam" id="PF20463">
    <property type="entry name" value="PDH_C"/>
    <property type="match status" value="1"/>
</dbReference>
<dbReference type="PANTHER" id="PTHR21363:SF0">
    <property type="entry name" value="PREPHENATE DEHYDROGENASE [NADP(+)]"/>
    <property type="match status" value="1"/>
</dbReference>
<dbReference type="PANTHER" id="PTHR21363">
    <property type="entry name" value="PREPHENATE DEHYDROGENASE"/>
    <property type="match status" value="1"/>
</dbReference>
<comment type="similarity">
    <text evidence="1">Belongs to the prephenate/arogenate dehydrogenase family.</text>
</comment>
<proteinExistence type="inferred from homology"/>
<comment type="caution">
    <text evidence="4">The sequence shown here is derived from an EMBL/GenBank/DDBJ whole genome shotgun (WGS) entry which is preliminary data.</text>
</comment>
<accession>A0A2P5P7G0</accession>
<dbReference type="NCBIfam" id="NF006409">
    <property type="entry name" value="PRK08655.1-3"/>
    <property type="match status" value="1"/>
</dbReference>
<dbReference type="GO" id="GO:0070403">
    <property type="term" value="F:NAD+ binding"/>
    <property type="evidence" value="ECO:0007669"/>
    <property type="project" value="InterPro"/>
</dbReference>
<dbReference type="RefSeq" id="WP_102331245.1">
    <property type="nucleotide sequence ID" value="NZ_CP058566.2"/>
</dbReference>
<dbReference type="GO" id="GO:0004665">
    <property type="term" value="F:prephenate dehydrogenase (NADP+) activity"/>
    <property type="evidence" value="ECO:0007669"/>
    <property type="project" value="InterPro"/>
</dbReference>
<dbReference type="Gene3D" id="3.40.50.720">
    <property type="entry name" value="NAD(P)-binding Rossmann-like Domain"/>
    <property type="match status" value="1"/>
</dbReference>
<evidence type="ECO:0000259" key="3">
    <source>
        <dbReference type="PROSITE" id="PS51176"/>
    </source>
</evidence>
<dbReference type="SUPFAM" id="SSF51735">
    <property type="entry name" value="NAD(P)-binding Rossmann-fold domains"/>
    <property type="match status" value="1"/>
</dbReference>
<keyword evidence="2" id="KW-0560">Oxidoreductase</keyword>
<dbReference type="SUPFAM" id="SSF48179">
    <property type="entry name" value="6-phosphogluconate dehydrogenase C-terminal domain-like"/>
    <property type="match status" value="1"/>
</dbReference>
<dbReference type="InterPro" id="IPR008927">
    <property type="entry name" value="6-PGluconate_DH-like_C_sf"/>
</dbReference>
<evidence type="ECO:0000256" key="2">
    <source>
        <dbReference type="ARBA" id="ARBA00023002"/>
    </source>
</evidence>
<evidence type="ECO:0000313" key="5">
    <source>
        <dbReference type="Proteomes" id="UP000235653"/>
    </source>
</evidence>
<organism evidence="4 5">
    <name type="scientific">Dehalogenimonas etheniformans</name>
    <dbReference type="NCBI Taxonomy" id="1536648"/>
    <lineage>
        <taxon>Bacteria</taxon>
        <taxon>Bacillati</taxon>
        <taxon>Chloroflexota</taxon>
        <taxon>Dehalococcoidia</taxon>
        <taxon>Dehalococcoidales</taxon>
        <taxon>Dehalococcoidaceae</taxon>
        <taxon>Dehalogenimonas</taxon>
    </lineage>
</organism>
<dbReference type="Pfam" id="PF02153">
    <property type="entry name" value="PDH_N"/>
    <property type="match status" value="1"/>
</dbReference>
<dbReference type="PROSITE" id="PS51176">
    <property type="entry name" value="PDH_ADH"/>
    <property type="match status" value="1"/>
</dbReference>
<dbReference type="Proteomes" id="UP000235653">
    <property type="component" value="Unassembled WGS sequence"/>
</dbReference>
<dbReference type="InterPro" id="IPR046826">
    <property type="entry name" value="PDH_N"/>
</dbReference>